<evidence type="ECO:0000313" key="2">
    <source>
        <dbReference type="EMBL" id="WVZ80369.1"/>
    </source>
</evidence>
<dbReference type="SUPFAM" id="SSF53098">
    <property type="entry name" value="Ribonuclease H-like"/>
    <property type="match status" value="1"/>
</dbReference>
<dbReference type="PANTHER" id="PTHR42648">
    <property type="entry name" value="TRANSPOSASE, PUTATIVE-RELATED"/>
    <property type="match status" value="1"/>
</dbReference>
<feature type="domain" description="Integrase catalytic" evidence="1">
    <location>
        <begin position="72"/>
        <end position="238"/>
    </location>
</feature>
<proteinExistence type="predicted"/>
<dbReference type="EMBL" id="CP144750">
    <property type="protein sequence ID" value="WVZ80369.1"/>
    <property type="molecule type" value="Genomic_DNA"/>
</dbReference>
<dbReference type="Pfam" id="PF00665">
    <property type="entry name" value="rve"/>
    <property type="match status" value="1"/>
</dbReference>
<organism evidence="2 3">
    <name type="scientific">Paspalum notatum var. saurae</name>
    <dbReference type="NCBI Taxonomy" id="547442"/>
    <lineage>
        <taxon>Eukaryota</taxon>
        <taxon>Viridiplantae</taxon>
        <taxon>Streptophyta</taxon>
        <taxon>Embryophyta</taxon>
        <taxon>Tracheophyta</taxon>
        <taxon>Spermatophyta</taxon>
        <taxon>Magnoliopsida</taxon>
        <taxon>Liliopsida</taxon>
        <taxon>Poales</taxon>
        <taxon>Poaceae</taxon>
        <taxon>PACMAD clade</taxon>
        <taxon>Panicoideae</taxon>
        <taxon>Andropogonodae</taxon>
        <taxon>Paspaleae</taxon>
        <taxon>Paspalinae</taxon>
        <taxon>Paspalum</taxon>
    </lineage>
</organism>
<dbReference type="InterPro" id="IPR036397">
    <property type="entry name" value="RNaseH_sf"/>
</dbReference>
<reference evidence="2 3" key="1">
    <citation type="submission" date="2024-02" db="EMBL/GenBank/DDBJ databases">
        <title>High-quality chromosome-scale genome assembly of Pensacola bahiagrass (Paspalum notatum Flugge var. saurae).</title>
        <authorList>
            <person name="Vega J.M."/>
            <person name="Podio M."/>
            <person name="Orjuela J."/>
            <person name="Siena L.A."/>
            <person name="Pessino S.C."/>
            <person name="Combes M.C."/>
            <person name="Mariac C."/>
            <person name="Albertini E."/>
            <person name="Pupilli F."/>
            <person name="Ortiz J.P.A."/>
            <person name="Leblanc O."/>
        </authorList>
    </citation>
    <scope>NUCLEOTIDE SEQUENCE [LARGE SCALE GENOMIC DNA]</scope>
    <source>
        <strain evidence="2">R1</strain>
        <tissue evidence="2">Leaf</tissue>
    </source>
</reference>
<dbReference type="PROSITE" id="PS50994">
    <property type="entry name" value="INTEGRASE"/>
    <property type="match status" value="1"/>
</dbReference>
<dbReference type="InterPro" id="IPR001584">
    <property type="entry name" value="Integrase_cat-core"/>
</dbReference>
<name>A0AAQ3TTR6_PASNO</name>
<dbReference type="GO" id="GO:0003676">
    <property type="term" value="F:nucleic acid binding"/>
    <property type="evidence" value="ECO:0007669"/>
    <property type="project" value="InterPro"/>
</dbReference>
<dbReference type="PANTHER" id="PTHR42648:SF21">
    <property type="entry name" value="CYSTEINE-RICH RLK (RECEPTOR-LIKE PROTEIN KINASE) 8"/>
    <property type="match status" value="1"/>
</dbReference>
<sequence length="255" mass="29658">MTDNHRWFSSLTPVSSNEHIIFGDKGTERDVALVGNLGYNLLSVSQLLEEGYVVRFKKGCSRVLDARESLVMTAHPGELLHMDTVRPSWVRSVGGKWYVLVIMDDFSRWSWVHFMESKDEAFEFVHDLVLRLRTESGHSMRALRSDNGSEFKNDHFKTFCHSQGLEHQFSSPYVPQQNGVVERKNRTLVEMARTMLDEHRTPRKFWAEAINTACYVSNRIFLRAVLNKTSYELRFGQQPKVRHPRVFGCRCFVLK</sequence>
<dbReference type="InterPro" id="IPR012337">
    <property type="entry name" value="RNaseH-like_sf"/>
</dbReference>
<gene>
    <name evidence="2" type="ORF">U9M48_027845</name>
</gene>
<dbReference type="Proteomes" id="UP001341281">
    <property type="component" value="Chromosome 06"/>
</dbReference>
<evidence type="ECO:0000259" key="1">
    <source>
        <dbReference type="PROSITE" id="PS50994"/>
    </source>
</evidence>
<protein>
    <recommendedName>
        <fullName evidence="1">Integrase catalytic domain-containing protein</fullName>
    </recommendedName>
</protein>
<dbReference type="InterPro" id="IPR039537">
    <property type="entry name" value="Retrotran_Ty1/copia-like"/>
</dbReference>
<evidence type="ECO:0000313" key="3">
    <source>
        <dbReference type="Proteomes" id="UP001341281"/>
    </source>
</evidence>
<dbReference type="Gene3D" id="3.30.420.10">
    <property type="entry name" value="Ribonuclease H-like superfamily/Ribonuclease H"/>
    <property type="match status" value="1"/>
</dbReference>
<keyword evidence="3" id="KW-1185">Reference proteome</keyword>
<accession>A0AAQ3TTR6</accession>
<dbReference type="AlphaFoldDB" id="A0AAQ3TTR6"/>
<dbReference type="GO" id="GO:0015074">
    <property type="term" value="P:DNA integration"/>
    <property type="evidence" value="ECO:0007669"/>
    <property type="project" value="InterPro"/>
</dbReference>